<comment type="catalytic activity">
    <reaction evidence="1">
        <text>ATP + protein L-histidine = ADP + protein N-phospho-L-histidine.</text>
        <dbReference type="EC" id="2.7.13.3"/>
    </reaction>
</comment>
<dbReference type="Gene3D" id="3.30.450.20">
    <property type="entry name" value="PAS domain"/>
    <property type="match status" value="3"/>
</dbReference>
<keyword evidence="13 15" id="KW-0472">Membrane</keyword>
<evidence type="ECO:0000256" key="6">
    <source>
        <dbReference type="ARBA" id="ARBA00022679"/>
    </source>
</evidence>
<dbReference type="InterPro" id="IPR003661">
    <property type="entry name" value="HisK_dim/P_dom"/>
</dbReference>
<feature type="domain" description="PAS" evidence="18">
    <location>
        <begin position="485"/>
        <end position="541"/>
    </location>
</feature>
<dbReference type="CDD" id="cd00130">
    <property type="entry name" value="PAS"/>
    <property type="match status" value="2"/>
</dbReference>
<dbReference type="InterPro" id="IPR013655">
    <property type="entry name" value="PAS_fold_3"/>
</dbReference>
<evidence type="ECO:0000259" key="19">
    <source>
        <dbReference type="PROSITE" id="PS50113"/>
    </source>
</evidence>
<feature type="modified residue" description="4-aspartylphosphate" evidence="14">
    <location>
        <position position="1250"/>
    </location>
</feature>
<dbReference type="SUPFAM" id="SSF55781">
    <property type="entry name" value="GAF domain-like"/>
    <property type="match status" value="1"/>
</dbReference>
<dbReference type="InterPro" id="IPR001610">
    <property type="entry name" value="PAC"/>
</dbReference>
<dbReference type="GO" id="GO:0005524">
    <property type="term" value="F:ATP binding"/>
    <property type="evidence" value="ECO:0007669"/>
    <property type="project" value="UniProtKB-KW"/>
</dbReference>
<dbReference type="SMART" id="SM00091">
    <property type="entry name" value="PAS"/>
    <property type="match status" value="3"/>
</dbReference>
<dbReference type="SMART" id="SM00387">
    <property type="entry name" value="HATPase_c"/>
    <property type="match status" value="1"/>
</dbReference>
<evidence type="ECO:0000313" key="21">
    <source>
        <dbReference type="Proteomes" id="UP000607559"/>
    </source>
</evidence>
<dbReference type="InterPro" id="IPR003018">
    <property type="entry name" value="GAF"/>
</dbReference>
<feature type="domain" description="Response regulatory" evidence="17">
    <location>
        <begin position="1201"/>
        <end position="1318"/>
    </location>
</feature>
<evidence type="ECO:0000259" key="16">
    <source>
        <dbReference type="PROSITE" id="PS50109"/>
    </source>
</evidence>
<dbReference type="PROSITE" id="PS50109">
    <property type="entry name" value="HIS_KIN"/>
    <property type="match status" value="1"/>
</dbReference>
<accession>A0A8J2UFI0</accession>
<evidence type="ECO:0000256" key="2">
    <source>
        <dbReference type="ARBA" id="ARBA00004651"/>
    </source>
</evidence>
<evidence type="ECO:0000256" key="13">
    <source>
        <dbReference type="ARBA" id="ARBA00023136"/>
    </source>
</evidence>
<dbReference type="PANTHER" id="PTHR45339:SF1">
    <property type="entry name" value="HYBRID SIGNAL TRANSDUCTION HISTIDINE KINASE J"/>
    <property type="match status" value="1"/>
</dbReference>
<dbReference type="Pfam" id="PF08447">
    <property type="entry name" value="PAS_3"/>
    <property type="match status" value="1"/>
</dbReference>
<evidence type="ECO:0000256" key="5">
    <source>
        <dbReference type="ARBA" id="ARBA00022553"/>
    </source>
</evidence>
<dbReference type="PRINTS" id="PR00344">
    <property type="entry name" value="BCTRLSENSOR"/>
</dbReference>
<dbReference type="CDD" id="cd16922">
    <property type="entry name" value="HATPase_EvgS-ArcB-TorS-like"/>
    <property type="match status" value="1"/>
</dbReference>
<dbReference type="InterPro" id="IPR036890">
    <property type="entry name" value="HATPase_C_sf"/>
</dbReference>
<keyword evidence="7 15" id="KW-0812">Transmembrane</keyword>
<evidence type="ECO:0000259" key="18">
    <source>
        <dbReference type="PROSITE" id="PS50112"/>
    </source>
</evidence>
<evidence type="ECO:0000256" key="3">
    <source>
        <dbReference type="ARBA" id="ARBA00012438"/>
    </source>
</evidence>
<dbReference type="CDD" id="cd17546">
    <property type="entry name" value="REC_hyHK_CKI1_RcsC-like"/>
    <property type="match status" value="1"/>
</dbReference>
<dbReference type="PROSITE" id="PS50113">
    <property type="entry name" value="PAC"/>
    <property type="match status" value="1"/>
</dbReference>
<dbReference type="PROSITE" id="PS50110">
    <property type="entry name" value="RESPONSE_REGULATORY"/>
    <property type="match status" value="2"/>
</dbReference>
<dbReference type="Gene3D" id="3.30.450.40">
    <property type="match status" value="1"/>
</dbReference>
<comment type="caution">
    <text evidence="20">The sequence shown here is derived from an EMBL/GenBank/DDBJ whole genome shotgun (WGS) entry which is preliminary data.</text>
</comment>
<dbReference type="EC" id="2.7.13.3" evidence="3"/>
<dbReference type="PANTHER" id="PTHR45339">
    <property type="entry name" value="HYBRID SIGNAL TRANSDUCTION HISTIDINE KINASE J"/>
    <property type="match status" value="1"/>
</dbReference>
<dbReference type="SUPFAM" id="SSF55874">
    <property type="entry name" value="ATPase domain of HSP90 chaperone/DNA topoisomerase II/histidine kinase"/>
    <property type="match status" value="1"/>
</dbReference>
<keyword evidence="21" id="KW-1185">Reference proteome</keyword>
<evidence type="ECO:0000256" key="12">
    <source>
        <dbReference type="ARBA" id="ARBA00023012"/>
    </source>
</evidence>
<name>A0A8J2UFI0_9BACT</name>
<feature type="domain" description="Histidine kinase" evidence="16">
    <location>
        <begin position="810"/>
        <end position="1036"/>
    </location>
</feature>
<feature type="transmembrane region" description="Helical" evidence="15">
    <location>
        <begin position="12"/>
        <end position="29"/>
    </location>
</feature>
<dbReference type="Pfam" id="PF00989">
    <property type="entry name" value="PAS"/>
    <property type="match status" value="1"/>
</dbReference>
<dbReference type="FunFam" id="1.10.287.130:FF:000003">
    <property type="entry name" value="Histidine kinase"/>
    <property type="match status" value="1"/>
</dbReference>
<dbReference type="Gene3D" id="3.40.50.2300">
    <property type="match status" value="2"/>
</dbReference>
<dbReference type="GO" id="GO:0000155">
    <property type="term" value="F:phosphorelay sensor kinase activity"/>
    <property type="evidence" value="ECO:0007669"/>
    <property type="project" value="InterPro"/>
</dbReference>
<dbReference type="CDD" id="cd00082">
    <property type="entry name" value="HisKA"/>
    <property type="match status" value="1"/>
</dbReference>
<evidence type="ECO:0000256" key="1">
    <source>
        <dbReference type="ARBA" id="ARBA00000085"/>
    </source>
</evidence>
<comment type="subcellular location">
    <subcellularLocation>
        <location evidence="2">Cell membrane</location>
        <topology evidence="2">Multi-pass membrane protein</topology>
    </subcellularLocation>
</comment>
<keyword evidence="9" id="KW-0418">Kinase</keyword>
<dbReference type="InterPro" id="IPR005467">
    <property type="entry name" value="His_kinase_dom"/>
</dbReference>
<reference evidence="20" key="1">
    <citation type="journal article" date="2014" name="Int. J. Syst. Evol. Microbiol.">
        <title>Complete genome sequence of Corynebacterium casei LMG S-19264T (=DSM 44701T), isolated from a smear-ripened cheese.</title>
        <authorList>
            <consortium name="US DOE Joint Genome Institute (JGI-PGF)"/>
            <person name="Walter F."/>
            <person name="Albersmeier A."/>
            <person name="Kalinowski J."/>
            <person name="Ruckert C."/>
        </authorList>
    </citation>
    <scope>NUCLEOTIDE SEQUENCE</scope>
    <source>
        <strain evidence="20">CGMCC 1.15448</strain>
    </source>
</reference>
<keyword evidence="8" id="KW-0547">Nucleotide-binding</keyword>
<sequence length="1323" mass="150344">MKSPFRKLVRISVVLLVLVLLFNFFGYYINRIRSLENKELIAAINRSGHQQALSQHIAREVILLLNNPDPGQADILHDSLAELMVRFRQNQLDLQKQAGSAPSPVPQQIFQIKLLLSTSQTFFESINAIGQEMEQADSTLLAMNKRLYLRNMLYNQQHYNELLGEINQHYSDLVTEKNGEVATIDTGKLISLIVAIAGLALLVLEPAFKKGATNYKELQQARNALLNEKKFLASILQSQTNYVIRINRAGQFTYANPAFLKTFGYSEQEIQQVLFYMTIFPKDMARCQQVANDCWNNPGKVFRLLIRKPIGRTRDFLWTEWEFLALTDEAGEVNEIQGIGSNVSEKLQTEQVKEEAIRTLSYAMTYARMGSWKLDFITSEFFLSKEFKALLAMDEEDPDKIPMDTFLHLYIVPEDFNLVAEEFARAIQHKETTGYETSFSCRIITKQGWMRYISVKGKVVDEQMEFGIAQDITSQKEAENALLNSEQKFRLLAENSEDIISVHAIDGTIWYLSPSVTTVLGYEVDDIIGRAIEHYVHPDDRHKFLPADQLPQFAGTSQAESSITVRYRILRKDGVYIWLESIVKPIIDEDQLVKLICTSRNITGQKIAQEKLKKKDFLLQAVAQATHSLLLNTDLNQAITESISVLGSTAMVDRVYLFQNGVDEKGQFQTTETHEWTERPEDNRQAHPLMHNIPLEKVAKIIEPLRERMPFVCYKSKEEDPQLQYILETAGVLSSVALPIFLKDGTFWGWVGFDEIKEEREWFEAEFAILQSYASSLAAAIERKQIEVELVQAKELAESASRAKSEFMANMSHELRTPMNGIIGFTDLVLTTELQKAQRDYLQNVKRSAYGLLEIINDILDFSKIEAGKLLIDHTTFKLDELIEETIDMLTLKAFEKKLEMLYRVDPAIPSQFLGDPVRIRQIVVNLLGNAIKFTAAGEILVTIRKSGDVYQSDNKSFIRLAIDVKDTGIGIRKEKLQKIFESFTQADTSTTRKYGGTGLGLTISRSLAELMGGYLTVESEPVKGSTFTLHLVLEVANEQPEVLRPQEALLKKVLIIDDNKTNLQLIKEIFNYFHIAAEIATGAEEALARMKTAKQKKDPFSLVITDHLMPGMDGIALVKELKRLYPGNSHPYILMLSSLEKNIYQHEAAKAGINKFLSKPVKVHELYGALLSLFEKNLQQDGQHFQLPGNGVEKIAEQTSIMVADDDPINMLLISEVLRRMGFEVIQVSNGKEALERLPHCDPAMIFMDVNMPEMDGYTTTRKIRGMPEPWCRLPIIALTADAMKGDREKCLEAGMNKYISKPFRLEEIDEVLRHYLPFTAN</sequence>
<dbReference type="InterPro" id="IPR000700">
    <property type="entry name" value="PAS-assoc_C"/>
</dbReference>
<dbReference type="Proteomes" id="UP000607559">
    <property type="component" value="Unassembled WGS sequence"/>
</dbReference>
<dbReference type="Pfam" id="PF00072">
    <property type="entry name" value="Response_reg"/>
    <property type="match status" value="2"/>
</dbReference>
<evidence type="ECO:0000313" key="20">
    <source>
        <dbReference type="EMBL" id="GGB10287.1"/>
    </source>
</evidence>
<evidence type="ECO:0000256" key="11">
    <source>
        <dbReference type="ARBA" id="ARBA00022989"/>
    </source>
</evidence>
<dbReference type="Gene3D" id="3.30.565.10">
    <property type="entry name" value="Histidine kinase-like ATPase, C-terminal domain"/>
    <property type="match status" value="1"/>
</dbReference>
<evidence type="ECO:0000256" key="14">
    <source>
        <dbReference type="PROSITE-ProRule" id="PRU00169"/>
    </source>
</evidence>
<dbReference type="InterPro" id="IPR003594">
    <property type="entry name" value="HATPase_dom"/>
</dbReference>
<evidence type="ECO:0000256" key="15">
    <source>
        <dbReference type="SAM" id="Phobius"/>
    </source>
</evidence>
<feature type="domain" description="PAC" evidence="19">
    <location>
        <begin position="563"/>
        <end position="614"/>
    </location>
</feature>
<keyword evidence="12" id="KW-0902">Two-component regulatory system</keyword>
<dbReference type="InterPro" id="IPR004358">
    <property type="entry name" value="Sig_transdc_His_kin-like_C"/>
</dbReference>
<feature type="domain" description="Response regulatory" evidence="17">
    <location>
        <begin position="1053"/>
        <end position="1175"/>
    </location>
</feature>
<dbReference type="GO" id="GO:0006355">
    <property type="term" value="P:regulation of DNA-templated transcription"/>
    <property type="evidence" value="ECO:0007669"/>
    <property type="project" value="InterPro"/>
</dbReference>
<dbReference type="FunFam" id="3.30.565.10:FF:000010">
    <property type="entry name" value="Sensor histidine kinase RcsC"/>
    <property type="match status" value="1"/>
</dbReference>
<keyword evidence="10" id="KW-0067">ATP-binding</keyword>
<dbReference type="SMART" id="SM00448">
    <property type="entry name" value="REC"/>
    <property type="match status" value="2"/>
</dbReference>
<dbReference type="SMART" id="SM00388">
    <property type="entry name" value="HisKA"/>
    <property type="match status" value="1"/>
</dbReference>
<feature type="domain" description="PAS" evidence="18">
    <location>
        <begin position="228"/>
        <end position="270"/>
    </location>
</feature>
<dbReference type="InterPro" id="IPR035965">
    <property type="entry name" value="PAS-like_dom_sf"/>
</dbReference>
<dbReference type="SMART" id="SM00065">
    <property type="entry name" value="GAF"/>
    <property type="match status" value="1"/>
</dbReference>
<evidence type="ECO:0000259" key="17">
    <source>
        <dbReference type="PROSITE" id="PS50110"/>
    </source>
</evidence>
<dbReference type="NCBIfam" id="TIGR00229">
    <property type="entry name" value="sensory_box"/>
    <property type="match status" value="2"/>
</dbReference>
<dbReference type="Pfam" id="PF01590">
    <property type="entry name" value="GAF"/>
    <property type="match status" value="1"/>
</dbReference>
<feature type="modified residue" description="4-aspartylphosphate" evidence="14">
    <location>
        <position position="1107"/>
    </location>
</feature>
<evidence type="ECO:0000256" key="9">
    <source>
        <dbReference type="ARBA" id="ARBA00022777"/>
    </source>
</evidence>
<proteinExistence type="predicted"/>
<dbReference type="EMBL" id="BMJC01000004">
    <property type="protein sequence ID" value="GGB10287.1"/>
    <property type="molecule type" value="Genomic_DNA"/>
</dbReference>
<dbReference type="InterPro" id="IPR000014">
    <property type="entry name" value="PAS"/>
</dbReference>
<evidence type="ECO:0000256" key="7">
    <source>
        <dbReference type="ARBA" id="ARBA00022692"/>
    </source>
</evidence>
<dbReference type="GO" id="GO:0005886">
    <property type="term" value="C:plasma membrane"/>
    <property type="evidence" value="ECO:0007669"/>
    <property type="project" value="UniProtKB-SubCell"/>
</dbReference>
<dbReference type="InterPro" id="IPR029016">
    <property type="entry name" value="GAF-like_dom_sf"/>
</dbReference>
<dbReference type="SUPFAM" id="SSF47384">
    <property type="entry name" value="Homodimeric domain of signal transducing histidine kinase"/>
    <property type="match status" value="1"/>
</dbReference>
<dbReference type="SUPFAM" id="SSF52172">
    <property type="entry name" value="CheY-like"/>
    <property type="match status" value="2"/>
</dbReference>
<dbReference type="PROSITE" id="PS50112">
    <property type="entry name" value="PAS"/>
    <property type="match status" value="2"/>
</dbReference>
<dbReference type="InterPro" id="IPR001789">
    <property type="entry name" value="Sig_transdc_resp-reg_receiver"/>
</dbReference>
<evidence type="ECO:0000256" key="4">
    <source>
        <dbReference type="ARBA" id="ARBA00022475"/>
    </source>
</evidence>
<keyword evidence="5 14" id="KW-0597">Phosphoprotein</keyword>
<protein>
    <recommendedName>
        <fullName evidence="3">histidine kinase</fullName>
        <ecNumber evidence="3">2.7.13.3</ecNumber>
    </recommendedName>
</protein>
<dbReference type="Gene3D" id="1.10.287.130">
    <property type="match status" value="1"/>
</dbReference>
<evidence type="ECO:0000256" key="10">
    <source>
        <dbReference type="ARBA" id="ARBA00022840"/>
    </source>
</evidence>
<dbReference type="SUPFAM" id="SSF55785">
    <property type="entry name" value="PYP-like sensor domain (PAS domain)"/>
    <property type="match status" value="3"/>
</dbReference>
<keyword evidence="11 15" id="KW-1133">Transmembrane helix</keyword>
<keyword evidence="4" id="KW-1003">Cell membrane</keyword>
<organism evidence="20 21">
    <name type="scientific">Puia dinghuensis</name>
    <dbReference type="NCBI Taxonomy" id="1792502"/>
    <lineage>
        <taxon>Bacteria</taxon>
        <taxon>Pseudomonadati</taxon>
        <taxon>Bacteroidota</taxon>
        <taxon>Chitinophagia</taxon>
        <taxon>Chitinophagales</taxon>
        <taxon>Chitinophagaceae</taxon>
        <taxon>Puia</taxon>
    </lineage>
</organism>
<reference evidence="20" key="2">
    <citation type="submission" date="2020-09" db="EMBL/GenBank/DDBJ databases">
        <authorList>
            <person name="Sun Q."/>
            <person name="Zhou Y."/>
        </authorList>
    </citation>
    <scope>NUCLEOTIDE SEQUENCE</scope>
    <source>
        <strain evidence="20">CGMCC 1.15448</strain>
    </source>
</reference>
<keyword evidence="6" id="KW-0808">Transferase</keyword>
<evidence type="ECO:0000256" key="8">
    <source>
        <dbReference type="ARBA" id="ARBA00022741"/>
    </source>
</evidence>
<dbReference type="InterPro" id="IPR036097">
    <property type="entry name" value="HisK_dim/P_sf"/>
</dbReference>
<gene>
    <name evidence="20" type="ORF">GCM10011511_37330</name>
</gene>
<dbReference type="SMART" id="SM00086">
    <property type="entry name" value="PAC"/>
    <property type="match status" value="3"/>
</dbReference>
<dbReference type="Pfam" id="PF02518">
    <property type="entry name" value="HATPase_c"/>
    <property type="match status" value="1"/>
</dbReference>
<dbReference type="Pfam" id="PF00512">
    <property type="entry name" value="HisKA"/>
    <property type="match status" value="1"/>
</dbReference>
<dbReference type="InterPro" id="IPR011006">
    <property type="entry name" value="CheY-like_superfamily"/>
</dbReference>
<dbReference type="InterPro" id="IPR013767">
    <property type="entry name" value="PAS_fold"/>
</dbReference>